<keyword evidence="3 5" id="KW-1133">Transmembrane helix</keyword>
<evidence type="ECO:0000256" key="1">
    <source>
        <dbReference type="ARBA" id="ARBA00004370"/>
    </source>
</evidence>
<sequence length="251" mass="27164">MLSWPLLGSLRLCLERRPPLVCFCLCLISLATAFAAFATYIQSHEVRDPDVSQNWNLFLESLSHHSFCADNRTWGGPTALVPTSGTTPTSPSPPPDLSVLVGLTFDLPGGNRANATRLALMLTGHQLGLEGADAQQPIHLVAVTPWPLSPTTWGSCLSLMGPPVLMPQTSRVPPHCIVGDLDAQLQEKPVSCYQPHYQPDPTLDSMLTLDDRRLCSHRLLLAAVTVLSLCAMLLCTAGLCLPPAWDARGRL</sequence>
<proteinExistence type="predicted"/>
<dbReference type="PANTHER" id="PTHR16002">
    <property type="entry name" value="TRANSMEMBRANE PROTEIN 248-LIKE"/>
    <property type="match status" value="1"/>
</dbReference>
<evidence type="ECO:0000256" key="5">
    <source>
        <dbReference type="SAM" id="Phobius"/>
    </source>
</evidence>
<dbReference type="Pfam" id="PF14940">
    <property type="entry name" value="TMEM219"/>
    <property type="match status" value="1"/>
</dbReference>
<dbReference type="InterPro" id="IPR039587">
    <property type="entry name" value="TMEM248/TMEM219_dom"/>
</dbReference>
<feature type="transmembrane region" description="Helical" evidence="5">
    <location>
        <begin position="219"/>
        <end position="241"/>
    </location>
</feature>
<evidence type="ECO:0000313" key="7">
    <source>
        <dbReference type="Ensembl" id="ENSPCEP00000015180.1"/>
    </source>
</evidence>
<dbReference type="AlphaFoldDB" id="A0A8C8S7V9"/>
<evidence type="ECO:0000313" key="8">
    <source>
        <dbReference type="Proteomes" id="UP000694393"/>
    </source>
</evidence>
<comment type="subcellular location">
    <subcellularLocation>
        <location evidence="1">Membrane</location>
    </subcellularLocation>
</comment>
<dbReference type="PANTHER" id="PTHR16002:SF6">
    <property type="entry name" value="INSULIN-LIKE GROWTH FACTOR-BINDING PROTEIN 3 RECEPTOR"/>
    <property type="match status" value="1"/>
</dbReference>
<reference evidence="7" key="2">
    <citation type="submission" date="2025-09" db="UniProtKB">
        <authorList>
            <consortium name="Ensembl"/>
        </authorList>
    </citation>
    <scope>IDENTIFICATION</scope>
</reference>
<dbReference type="GO" id="GO:0016020">
    <property type="term" value="C:membrane"/>
    <property type="evidence" value="ECO:0007669"/>
    <property type="project" value="UniProtKB-SubCell"/>
</dbReference>
<organism evidence="7 8">
    <name type="scientific">Pelusios castaneus</name>
    <name type="common">West African mud turtle</name>
    <dbReference type="NCBI Taxonomy" id="367368"/>
    <lineage>
        <taxon>Eukaryota</taxon>
        <taxon>Metazoa</taxon>
        <taxon>Chordata</taxon>
        <taxon>Craniata</taxon>
        <taxon>Vertebrata</taxon>
        <taxon>Euteleostomi</taxon>
        <taxon>Archelosauria</taxon>
        <taxon>Testudinata</taxon>
        <taxon>Testudines</taxon>
        <taxon>Pleurodira</taxon>
        <taxon>Pelomedusidae</taxon>
        <taxon>Pelusios</taxon>
    </lineage>
</organism>
<keyword evidence="4 5" id="KW-0472">Membrane</keyword>
<dbReference type="Proteomes" id="UP000694393">
    <property type="component" value="Unplaced"/>
</dbReference>
<name>A0A8C8S7V9_9SAUR</name>
<evidence type="ECO:0000256" key="3">
    <source>
        <dbReference type="ARBA" id="ARBA00022989"/>
    </source>
</evidence>
<evidence type="ECO:0000259" key="6">
    <source>
        <dbReference type="Pfam" id="PF14940"/>
    </source>
</evidence>
<keyword evidence="2 5" id="KW-0812">Transmembrane</keyword>
<protein>
    <submittedName>
        <fullName evidence="7">Transmembrane protein 219</fullName>
    </submittedName>
</protein>
<dbReference type="Ensembl" id="ENSPCET00000015719.1">
    <property type="protein sequence ID" value="ENSPCEP00000015180.1"/>
    <property type="gene ID" value="ENSPCEG00000012006.1"/>
</dbReference>
<reference evidence="7" key="1">
    <citation type="submission" date="2025-08" db="UniProtKB">
        <authorList>
            <consortium name="Ensembl"/>
        </authorList>
    </citation>
    <scope>IDENTIFICATION</scope>
</reference>
<evidence type="ECO:0000256" key="2">
    <source>
        <dbReference type="ARBA" id="ARBA00022692"/>
    </source>
</evidence>
<accession>A0A8C8S7V9</accession>
<keyword evidence="8" id="KW-1185">Reference proteome</keyword>
<feature type="domain" description="TMEM248/TMEM219" evidence="6">
    <location>
        <begin position="10"/>
        <end position="190"/>
    </location>
</feature>
<evidence type="ECO:0000256" key="4">
    <source>
        <dbReference type="ARBA" id="ARBA00023136"/>
    </source>
</evidence>
<dbReference type="InterPro" id="IPR039493">
    <property type="entry name" value="TMEM248/TMEM219"/>
</dbReference>